<evidence type="ECO:0000256" key="1">
    <source>
        <dbReference type="SAM" id="MobiDB-lite"/>
    </source>
</evidence>
<protein>
    <recommendedName>
        <fullName evidence="4">Antifreeze glycopeptide polyprotein</fullName>
    </recommendedName>
</protein>
<proteinExistence type="predicted"/>
<reference evidence="2 3" key="1">
    <citation type="submission" date="2016-10" db="EMBL/GenBank/DDBJ databases">
        <authorList>
            <person name="Varghese N."/>
            <person name="Submissions S."/>
        </authorList>
    </citation>
    <scope>NUCLEOTIDE SEQUENCE [LARGE SCALE GENOMIC DNA]</scope>
    <source>
        <strain evidence="2 3">CGMCC 1.6497</strain>
    </source>
</reference>
<organism evidence="2 3">
    <name type="scientific">Filomicrobium insigne</name>
    <dbReference type="NCBI Taxonomy" id="418854"/>
    <lineage>
        <taxon>Bacteria</taxon>
        <taxon>Pseudomonadati</taxon>
        <taxon>Pseudomonadota</taxon>
        <taxon>Alphaproteobacteria</taxon>
        <taxon>Hyphomicrobiales</taxon>
        <taxon>Hyphomicrobiaceae</taxon>
        <taxon>Filomicrobium</taxon>
    </lineage>
</organism>
<comment type="caution">
    <text evidence="2">The sequence shown here is derived from an EMBL/GenBank/DDBJ whole genome shotgun (WGS) entry which is preliminary data.</text>
</comment>
<dbReference type="EMBL" id="FNJC01000005">
    <property type="protein sequence ID" value="SDP55501.1"/>
    <property type="molecule type" value="Genomic_DNA"/>
</dbReference>
<evidence type="ECO:0008006" key="4">
    <source>
        <dbReference type="Google" id="ProtNLM"/>
    </source>
</evidence>
<gene>
    <name evidence="2" type="ORF">SAMN04488061_3296</name>
</gene>
<evidence type="ECO:0000313" key="3">
    <source>
        <dbReference type="Proteomes" id="UP000198795"/>
    </source>
</evidence>
<keyword evidence="3" id="KW-1185">Reference proteome</keyword>
<accession>A0A1H0TNQ1</accession>
<feature type="region of interest" description="Disordered" evidence="1">
    <location>
        <begin position="42"/>
        <end position="111"/>
    </location>
</feature>
<evidence type="ECO:0000313" key="2">
    <source>
        <dbReference type="EMBL" id="SDP55501.1"/>
    </source>
</evidence>
<dbReference type="Proteomes" id="UP000198795">
    <property type="component" value="Unassembled WGS sequence"/>
</dbReference>
<name>A0A1H0TNQ1_9HYPH</name>
<sequence>MPELPPLRKRSSTTVHSSLAGPKNLSVLTLIALSAFVLPAQAQEGWPWQNEPRYDRQRAPAERPTVPDYDTPYMKPTGTEPPNSGWQAPAETQRGPSQRPPASYQEGPAFRPPVTVESSDLAPVMAGDGSGLPYELWNKLDSATFEKLLADIEIPPRSNALHGLWRRLMTAEIRATGAGERERFEAIRLEALYRSGLTADMQRLMQSSATSTPSPAISVLLARAAIADGNDDEACSQTQGFLRDLGRMPRMLAGEAVMISGYCVTRSGNSSAAGVAAGFAREQGVEEGAGLAALDAIAHGGKPKLKSGHPVSLIDYKLLAKAGYTDISGLLPGASPALLVALTRDPQASSDVHLSAGEAAARLNAITAEELSAIYRRAAMSAATTAQATPQAAGGGFGSQNPHVAAGTPVYRAILFLQAETEQTPFRKVRAIRTYLDEARRANLYIPALQTMGPAVQSMRPVPEISWFSETAIEVLLASNEPQVARSWLNLSDPADPRAAGQLNHWRALIDISDVNGARHGQSLAALEHLALRGVFVPDQLHRIATVLDALDYQIPIPLWEAASRTPQPSTGHLPETGVLSRLQNAAKAKEFGRTVLLTMNALGPKGAEGAHMIALGDAIRALKSAGLEAEARRLGFEALFPAWPRQVSG</sequence>
<feature type="compositionally biased region" description="Basic and acidic residues" evidence="1">
    <location>
        <begin position="52"/>
        <end position="61"/>
    </location>
</feature>